<dbReference type="EMBL" id="CP003382">
    <property type="protein sequence ID" value="AFZ66987.1"/>
    <property type="molecule type" value="Genomic_DNA"/>
</dbReference>
<keyword evidence="2" id="KW-1185">Reference proteome</keyword>
<dbReference type="Proteomes" id="UP000010467">
    <property type="component" value="Chromosome"/>
</dbReference>
<name>L0A1C7_DEIPD</name>
<gene>
    <name evidence="1" type="ordered locus">Deipe_1446</name>
</gene>
<sequence>MLVSAQALATYLEQDYDSLTAKQKARYQEHLKTAGNEVRGALATLYKLPRVTRDVAGVITAPLLNGAPIADPVETALGPIVMMLAGAFLLDPARGIQPQEDRSAAETYRVSARVQLASLVKGPSLIAAVEDLPAYGITALPDLLVRVQPSGKSRRKARPGLRHQREGLFGVYNDPATGAPFDASTGEGEG</sequence>
<organism evidence="1 2">
    <name type="scientific">Deinococcus peraridilitoris (strain DSM 19664 / LMG 22246 / CIP 109416 / KR-200)</name>
    <dbReference type="NCBI Taxonomy" id="937777"/>
    <lineage>
        <taxon>Bacteria</taxon>
        <taxon>Thermotogati</taxon>
        <taxon>Deinococcota</taxon>
        <taxon>Deinococci</taxon>
        <taxon>Deinococcales</taxon>
        <taxon>Deinococcaceae</taxon>
        <taxon>Deinococcus</taxon>
    </lineage>
</organism>
<proteinExistence type="predicted"/>
<dbReference type="PATRIC" id="fig|937777.3.peg.1451"/>
<dbReference type="AlphaFoldDB" id="L0A1C7"/>
<dbReference type="KEGG" id="dpd:Deipe_1446"/>
<dbReference type="STRING" id="937777.Deipe_1446"/>
<reference evidence="2" key="1">
    <citation type="submission" date="2012-03" db="EMBL/GenBank/DDBJ databases">
        <title>Complete sequence of chromosome of Deinococcus peraridilitoris DSM 19664.</title>
        <authorList>
            <person name="Lucas S."/>
            <person name="Copeland A."/>
            <person name="Lapidus A."/>
            <person name="Glavina del Rio T."/>
            <person name="Dalin E."/>
            <person name="Tice H."/>
            <person name="Bruce D."/>
            <person name="Goodwin L."/>
            <person name="Pitluck S."/>
            <person name="Peters L."/>
            <person name="Mikhailova N."/>
            <person name="Lu M."/>
            <person name="Kyrpides N."/>
            <person name="Mavromatis K."/>
            <person name="Ivanova N."/>
            <person name="Brettin T."/>
            <person name="Detter J.C."/>
            <person name="Han C."/>
            <person name="Larimer F."/>
            <person name="Land M."/>
            <person name="Hauser L."/>
            <person name="Markowitz V."/>
            <person name="Cheng J.-F."/>
            <person name="Hugenholtz P."/>
            <person name="Woyke T."/>
            <person name="Wu D."/>
            <person name="Pukall R."/>
            <person name="Steenblock K."/>
            <person name="Brambilla E."/>
            <person name="Klenk H.-P."/>
            <person name="Eisen J.A."/>
        </authorList>
    </citation>
    <scope>NUCLEOTIDE SEQUENCE [LARGE SCALE GENOMIC DNA]</scope>
    <source>
        <strain evidence="2">DSM 19664 / LMG 22246 / CIP 109416 / KR-200</strain>
    </source>
</reference>
<dbReference type="HOGENOM" id="CLU_1425874_0_0_0"/>
<protein>
    <submittedName>
        <fullName evidence="1">Uncharacterized protein</fullName>
    </submittedName>
</protein>
<evidence type="ECO:0000313" key="2">
    <source>
        <dbReference type="Proteomes" id="UP000010467"/>
    </source>
</evidence>
<evidence type="ECO:0000313" key="1">
    <source>
        <dbReference type="EMBL" id="AFZ66987.1"/>
    </source>
</evidence>
<dbReference type="RefSeq" id="WP_015235295.1">
    <property type="nucleotide sequence ID" value="NC_019793.1"/>
</dbReference>
<accession>L0A1C7</accession>